<evidence type="ECO:0000256" key="3">
    <source>
        <dbReference type="ARBA" id="ARBA00022723"/>
    </source>
</evidence>
<dbReference type="GO" id="GO:0030151">
    <property type="term" value="F:molybdenum ion binding"/>
    <property type="evidence" value="ECO:0007669"/>
    <property type="project" value="InterPro"/>
</dbReference>
<dbReference type="InterPro" id="IPR000572">
    <property type="entry name" value="OxRdtase_Mopterin-bd_dom"/>
</dbReference>
<protein>
    <submittedName>
        <fullName evidence="7">Molybdopterin-dependent oxidoreductase</fullName>
    </submittedName>
</protein>
<comment type="cofactor">
    <cofactor evidence="1">
        <name>Mo-molybdopterin</name>
        <dbReference type="ChEBI" id="CHEBI:71302"/>
    </cofactor>
</comment>
<dbReference type="PANTHER" id="PTHR19372:SF7">
    <property type="entry name" value="SULFITE OXIDASE, MITOCHONDRIAL"/>
    <property type="match status" value="1"/>
</dbReference>
<name>A0AAU7LVC2_9BURK</name>
<dbReference type="InterPro" id="IPR036374">
    <property type="entry name" value="OxRdtase_Mopterin-bd_sf"/>
</dbReference>
<evidence type="ECO:0000256" key="1">
    <source>
        <dbReference type="ARBA" id="ARBA00001924"/>
    </source>
</evidence>
<proteinExistence type="predicted"/>
<dbReference type="GO" id="GO:0020037">
    <property type="term" value="F:heme binding"/>
    <property type="evidence" value="ECO:0007669"/>
    <property type="project" value="TreeGrafter"/>
</dbReference>
<dbReference type="SUPFAM" id="SSF81296">
    <property type="entry name" value="E set domains"/>
    <property type="match status" value="1"/>
</dbReference>
<keyword evidence="2" id="KW-0500">Molybdenum</keyword>
<keyword evidence="3" id="KW-0479">Metal-binding</keyword>
<dbReference type="InterPro" id="IPR006311">
    <property type="entry name" value="TAT_signal"/>
</dbReference>
<dbReference type="GO" id="GO:0008482">
    <property type="term" value="F:sulfite oxidase activity"/>
    <property type="evidence" value="ECO:0007669"/>
    <property type="project" value="TreeGrafter"/>
</dbReference>
<keyword evidence="4" id="KW-0560">Oxidoreductase</keyword>
<dbReference type="RefSeq" id="WP_349280956.1">
    <property type="nucleotide sequence ID" value="NZ_CBCSCU010000092.1"/>
</dbReference>
<dbReference type="GO" id="GO:0043546">
    <property type="term" value="F:molybdopterin cofactor binding"/>
    <property type="evidence" value="ECO:0007669"/>
    <property type="project" value="TreeGrafter"/>
</dbReference>
<evidence type="ECO:0000256" key="4">
    <source>
        <dbReference type="ARBA" id="ARBA00023002"/>
    </source>
</evidence>
<evidence type="ECO:0000259" key="5">
    <source>
        <dbReference type="Pfam" id="PF00174"/>
    </source>
</evidence>
<dbReference type="InterPro" id="IPR014756">
    <property type="entry name" value="Ig_E-set"/>
</dbReference>
<dbReference type="InterPro" id="IPR008335">
    <property type="entry name" value="Mopterin_OxRdtase_euk"/>
</dbReference>
<dbReference type="Gene3D" id="3.90.420.10">
    <property type="entry name" value="Oxidoreductase, molybdopterin-binding domain"/>
    <property type="match status" value="1"/>
</dbReference>
<dbReference type="Gene3D" id="2.60.40.650">
    <property type="match status" value="1"/>
</dbReference>
<accession>A0AAU7LVC2</accession>
<reference evidence="7" key="1">
    <citation type="submission" date="2024-05" db="EMBL/GenBank/DDBJ databases">
        <authorList>
            <person name="Bunk B."/>
            <person name="Swiderski J."/>
            <person name="Sproer C."/>
            <person name="Thiel V."/>
        </authorList>
    </citation>
    <scope>NUCLEOTIDE SEQUENCE</scope>
    <source>
        <strain evidence="7">DSM 17735</strain>
    </source>
</reference>
<dbReference type="PRINTS" id="PR00407">
    <property type="entry name" value="EUMOPTERIN"/>
</dbReference>
<dbReference type="PANTHER" id="PTHR19372">
    <property type="entry name" value="SULFITE REDUCTASE"/>
    <property type="match status" value="1"/>
</dbReference>
<gene>
    <name evidence="7" type="ORF">ABLV49_07295</name>
</gene>
<dbReference type="SUPFAM" id="SSF56524">
    <property type="entry name" value="Oxidoreductase molybdopterin-binding domain"/>
    <property type="match status" value="1"/>
</dbReference>
<organism evidence="7">
    <name type="scientific">Polaromonas hydrogenivorans</name>
    <dbReference type="NCBI Taxonomy" id="335476"/>
    <lineage>
        <taxon>Bacteria</taxon>
        <taxon>Pseudomonadati</taxon>
        <taxon>Pseudomonadota</taxon>
        <taxon>Betaproteobacteria</taxon>
        <taxon>Burkholderiales</taxon>
        <taxon>Comamonadaceae</taxon>
        <taxon>Polaromonas</taxon>
    </lineage>
</organism>
<dbReference type="Pfam" id="PF03404">
    <property type="entry name" value="Mo-co_dimer"/>
    <property type="match status" value="1"/>
</dbReference>
<dbReference type="EMBL" id="CP157675">
    <property type="protein sequence ID" value="XBP71591.1"/>
    <property type="molecule type" value="Genomic_DNA"/>
</dbReference>
<feature type="domain" description="Oxidoreductase molybdopterin-binding" evidence="5">
    <location>
        <begin position="96"/>
        <end position="264"/>
    </location>
</feature>
<dbReference type="Pfam" id="PF00174">
    <property type="entry name" value="Oxidored_molyb"/>
    <property type="match status" value="1"/>
</dbReference>
<sequence length="408" mass="43847">MNRSNHHDTGRRQFLRHAGLGAASLGALPLHSLAAGIENLPFGNGARELVAYPQKRPLLRITTRPPHLETPFNVFTEGAITPNDAFFVRYHLANFPTTIDAQAYRLKVGGHVKQPLSLSLAELKALAEPAEVVAVNQCSGNSRAFAQPRVFGAQLGNGSMGNARWVGVPLRAVLEKAGVLAGARQVAFNGLDAPVLAVTPDFVKALNIDLALSPEPLIAWAMNGADIPFLNGYPIKLIVPGYFGTYWVKHLSEIEVLDHDFDGFFMSTAYRVPDNACICVPAGTAPTATRPITSLPVRSFMTGLADGAHVPAGRALLLKGIAFDGGSGIKKVEVSEDGQPWREAALGQDLGRFSFREWRLPLTPSRKGPMTLSVRATNRQGDVQPATASWNPGGYARNVIEVTRIVAV</sequence>
<evidence type="ECO:0000259" key="6">
    <source>
        <dbReference type="Pfam" id="PF03404"/>
    </source>
</evidence>
<dbReference type="PROSITE" id="PS51318">
    <property type="entry name" value="TAT"/>
    <property type="match status" value="1"/>
</dbReference>
<dbReference type="AlphaFoldDB" id="A0AAU7LVC2"/>
<evidence type="ECO:0000256" key="2">
    <source>
        <dbReference type="ARBA" id="ARBA00022505"/>
    </source>
</evidence>
<evidence type="ECO:0000313" key="7">
    <source>
        <dbReference type="EMBL" id="XBP71591.1"/>
    </source>
</evidence>
<feature type="domain" description="Moybdenum cofactor oxidoreductase dimerisation" evidence="6">
    <location>
        <begin position="291"/>
        <end position="398"/>
    </location>
</feature>
<dbReference type="InterPro" id="IPR005066">
    <property type="entry name" value="MoCF_OxRdtse_dimer"/>
</dbReference>
<dbReference type="GO" id="GO:0006790">
    <property type="term" value="P:sulfur compound metabolic process"/>
    <property type="evidence" value="ECO:0007669"/>
    <property type="project" value="TreeGrafter"/>
</dbReference>
<dbReference type="FunFam" id="3.90.420.10:FF:000007">
    <property type="entry name" value="Sulfite:cytochrome c oxidoreductase subunit A"/>
    <property type="match status" value="1"/>
</dbReference>